<organism evidence="1 2">
    <name type="scientific">Hypholoma sublateritium (strain FD-334 SS-4)</name>
    <dbReference type="NCBI Taxonomy" id="945553"/>
    <lineage>
        <taxon>Eukaryota</taxon>
        <taxon>Fungi</taxon>
        <taxon>Dikarya</taxon>
        <taxon>Basidiomycota</taxon>
        <taxon>Agaricomycotina</taxon>
        <taxon>Agaricomycetes</taxon>
        <taxon>Agaricomycetidae</taxon>
        <taxon>Agaricales</taxon>
        <taxon>Agaricineae</taxon>
        <taxon>Strophariaceae</taxon>
        <taxon>Hypholoma</taxon>
    </lineage>
</organism>
<protein>
    <submittedName>
        <fullName evidence="1">Uncharacterized protein</fullName>
    </submittedName>
</protein>
<reference evidence="2" key="1">
    <citation type="submission" date="2014-04" db="EMBL/GenBank/DDBJ databases">
        <title>Evolutionary Origins and Diversification of the Mycorrhizal Mutualists.</title>
        <authorList>
            <consortium name="DOE Joint Genome Institute"/>
            <consortium name="Mycorrhizal Genomics Consortium"/>
            <person name="Kohler A."/>
            <person name="Kuo A."/>
            <person name="Nagy L.G."/>
            <person name="Floudas D."/>
            <person name="Copeland A."/>
            <person name="Barry K.W."/>
            <person name="Cichocki N."/>
            <person name="Veneault-Fourrey C."/>
            <person name="LaButti K."/>
            <person name="Lindquist E.A."/>
            <person name="Lipzen A."/>
            <person name="Lundell T."/>
            <person name="Morin E."/>
            <person name="Murat C."/>
            <person name="Riley R."/>
            <person name="Ohm R."/>
            <person name="Sun H."/>
            <person name="Tunlid A."/>
            <person name="Henrissat B."/>
            <person name="Grigoriev I.V."/>
            <person name="Hibbett D.S."/>
            <person name="Martin F."/>
        </authorList>
    </citation>
    <scope>NUCLEOTIDE SEQUENCE [LARGE SCALE GENOMIC DNA]</scope>
    <source>
        <strain evidence="2">FD-334 SS-4</strain>
    </source>
</reference>
<dbReference type="EMBL" id="KN817537">
    <property type="protein sequence ID" value="KJA24418.1"/>
    <property type="molecule type" value="Genomic_DNA"/>
</dbReference>
<name>A0A0D2MKV9_HYPSF</name>
<evidence type="ECO:0000313" key="1">
    <source>
        <dbReference type="EMBL" id="KJA24418.1"/>
    </source>
</evidence>
<accession>A0A0D2MKV9</accession>
<dbReference type="AlphaFoldDB" id="A0A0D2MKV9"/>
<sequence>MGCPASSNGIKQARDVATLGGLAFTLWPLGSPGSPHKAVRWKDAAVNGVSNVVVQHWRHLYKLLLIHLGEVRRTFSYWVLRQHLRGMLLYL</sequence>
<dbReference type="Proteomes" id="UP000054270">
    <property type="component" value="Unassembled WGS sequence"/>
</dbReference>
<gene>
    <name evidence="1" type="ORF">HYPSUDRAFT_65627</name>
</gene>
<proteinExistence type="predicted"/>
<evidence type="ECO:0000313" key="2">
    <source>
        <dbReference type="Proteomes" id="UP000054270"/>
    </source>
</evidence>
<keyword evidence="2" id="KW-1185">Reference proteome</keyword>